<dbReference type="PANTHER" id="PTHR47723">
    <property type="entry name" value="OS05G0353850 PROTEIN"/>
    <property type="match status" value="1"/>
</dbReference>
<sequence>MRERHKLFQNSSKSVSLSALGWESFSVTTLVNVSFVMLMALILLLTFCLSVRLPKAYSKWKLKIESIPLHSRAEVVNWLSCYASLCSGGITKDRDEFLIFAAVLYHNLWFFRNDIYHNHTQWIHTEMMKRVQREFSCHWKCYVDTNVCNEGGSNPIMTRWALPRSGRIRLNVDFATNKGIGAVGVVVREAGGNILTLFAIKTTLLSINHGELWAVLRGLEVISNFGYTMVDMFSDCQTMVNALLKASSPHWNVQMVFSKTLSLMSSLSVSPVWIPRTANQVAHVLAS</sequence>
<dbReference type="PANTHER" id="PTHR47723:SF21">
    <property type="entry name" value="POLYNUCLEOTIDYL TRANSFERASE, RIBONUCLEASE H-LIKE SUPERFAMILY PROTEIN"/>
    <property type="match status" value="1"/>
</dbReference>
<dbReference type="GO" id="GO:0004523">
    <property type="term" value="F:RNA-DNA hybrid ribonuclease activity"/>
    <property type="evidence" value="ECO:0007669"/>
    <property type="project" value="InterPro"/>
</dbReference>
<dbReference type="Gene3D" id="3.30.420.10">
    <property type="entry name" value="Ribonuclease H-like superfamily/Ribonuclease H"/>
    <property type="match status" value="1"/>
</dbReference>
<dbReference type="InterPro" id="IPR044730">
    <property type="entry name" value="RNase_H-like_dom_plant"/>
</dbReference>
<dbReference type="EnsemblPlants" id="evm.model.04.993">
    <property type="protein sequence ID" value="cds.evm.model.04.993"/>
    <property type="gene ID" value="evm.TU.04.993"/>
</dbReference>
<reference evidence="3" key="1">
    <citation type="submission" date="2018-11" db="EMBL/GenBank/DDBJ databases">
        <authorList>
            <person name="Grassa J C."/>
        </authorList>
    </citation>
    <scope>NUCLEOTIDE SEQUENCE [LARGE SCALE GENOMIC DNA]</scope>
</reference>
<dbReference type="InterPro" id="IPR053151">
    <property type="entry name" value="RNase_H-like"/>
</dbReference>
<keyword evidence="1" id="KW-0472">Membrane</keyword>
<protein>
    <recommendedName>
        <fullName evidence="2">RNase H type-1 domain-containing protein</fullName>
    </recommendedName>
</protein>
<organism evidence="3 4">
    <name type="scientific">Cannabis sativa</name>
    <name type="common">Hemp</name>
    <name type="synonym">Marijuana</name>
    <dbReference type="NCBI Taxonomy" id="3483"/>
    <lineage>
        <taxon>Eukaryota</taxon>
        <taxon>Viridiplantae</taxon>
        <taxon>Streptophyta</taxon>
        <taxon>Embryophyta</taxon>
        <taxon>Tracheophyta</taxon>
        <taxon>Spermatophyta</taxon>
        <taxon>Magnoliopsida</taxon>
        <taxon>eudicotyledons</taxon>
        <taxon>Gunneridae</taxon>
        <taxon>Pentapetalae</taxon>
        <taxon>rosids</taxon>
        <taxon>fabids</taxon>
        <taxon>Rosales</taxon>
        <taxon>Cannabaceae</taxon>
        <taxon>Cannabis</taxon>
    </lineage>
</organism>
<evidence type="ECO:0000313" key="4">
    <source>
        <dbReference type="Proteomes" id="UP000596661"/>
    </source>
</evidence>
<dbReference type="EMBL" id="UZAU01000371">
    <property type="status" value="NOT_ANNOTATED_CDS"/>
    <property type="molecule type" value="Genomic_DNA"/>
</dbReference>
<keyword evidence="4" id="KW-1185">Reference proteome</keyword>
<feature type="domain" description="RNase H type-1" evidence="2">
    <location>
        <begin position="173"/>
        <end position="287"/>
    </location>
</feature>
<name>A0A803PJJ6_CANSA</name>
<dbReference type="Proteomes" id="UP000596661">
    <property type="component" value="Chromosome 4"/>
</dbReference>
<dbReference type="CDD" id="cd06222">
    <property type="entry name" value="RNase_H_like"/>
    <property type="match status" value="1"/>
</dbReference>
<dbReference type="GO" id="GO:0003676">
    <property type="term" value="F:nucleic acid binding"/>
    <property type="evidence" value="ECO:0007669"/>
    <property type="project" value="InterPro"/>
</dbReference>
<keyword evidence="1" id="KW-1133">Transmembrane helix</keyword>
<evidence type="ECO:0000313" key="3">
    <source>
        <dbReference type="EnsemblPlants" id="cds.evm.model.04.993"/>
    </source>
</evidence>
<dbReference type="Gramene" id="evm.model.04.993">
    <property type="protein sequence ID" value="cds.evm.model.04.993"/>
    <property type="gene ID" value="evm.TU.04.993"/>
</dbReference>
<keyword evidence="1" id="KW-0812">Transmembrane</keyword>
<dbReference type="AlphaFoldDB" id="A0A803PJJ6"/>
<proteinExistence type="predicted"/>
<dbReference type="InterPro" id="IPR012337">
    <property type="entry name" value="RNaseH-like_sf"/>
</dbReference>
<evidence type="ECO:0000256" key="1">
    <source>
        <dbReference type="SAM" id="Phobius"/>
    </source>
</evidence>
<accession>A0A803PJJ6</accession>
<dbReference type="Pfam" id="PF13456">
    <property type="entry name" value="RVT_3"/>
    <property type="match status" value="1"/>
</dbReference>
<dbReference type="InterPro" id="IPR002156">
    <property type="entry name" value="RNaseH_domain"/>
</dbReference>
<evidence type="ECO:0000259" key="2">
    <source>
        <dbReference type="Pfam" id="PF13456"/>
    </source>
</evidence>
<reference evidence="3" key="2">
    <citation type="submission" date="2021-03" db="UniProtKB">
        <authorList>
            <consortium name="EnsemblPlants"/>
        </authorList>
    </citation>
    <scope>IDENTIFICATION</scope>
</reference>
<dbReference type="InterPro" id="IPR036397">
    <property type="entry name" value="RNaseH_sf"/>
</dbReference>
<feature type="transmembrane region" description="Helical" evidence="1">
    <location>
        <begin position="30"/>
        <end position="53"/>
    </location>
</feature>
<dbReference type="SUPFAM" id="SSF53098">
    <property type="entry name" value="Ribonuclease H-like"/>
    <property type="match status" value="1"/>
</dbReference>